<feature type="domain" description="Clp ATPase C-terminal" evidence="5">
    <location>
        <begin position="287"/>
        <end position="373"/>
    </location>
</feature>
<keyword evidence="1" id="KW-0547">Nucleotide-binding</keyword>
<keyword evidence="7" id="KW-1185">Reference proteome</keyword>
<proteinExistence type="predicted"/>
<dbReference type="Gene3D" id="3.40.50.300">
    <property type="entry name" value="P-loop containing nucleotide triphosphate hydrolases"/>
    <property type="match status" value="1"/>
</dbReference>
<evidence type="ECO:0000256" key="1">
    <source>
        <dbReference type="ARBA" id="ARBA00022741"/>
    </source>
</evidence>
<evidence type="ECO:0000313" key="6">
    <source>
        <dbReference type="EMBL" id="QJA05326.1"/>
    </source>
</evidence>
<dbReference type="Pfam" id="PF07724">
    <property type="entry name" value="AAA_2"/>
    <property type="match status" value="1"/>
</dbReference>
<accession>A0A6H1WQB2</accession>
<evidence type="ECO:0000256" key="2">
    <source>
        <dbReference type="ARBA" id="ARBA00022840"/>
    </source>
</evidence>
<dbReference type="GO" id="GO:0016887">
    <property type="term" value="F:ATP hydrolysis activity"/>
    <property type="evidence" value="ECO:0007669"/>
    <property type="project" value="InterPro"/>
</dbReference>
<dbReference type="Gene3D" id="1.10.8.60">
    <property type="match status" value="1"/>
</dbReference>
<dbReference type="EMBL" id="CP042909">
    <property type="protein sequence ID" value="QJA05326.1"/>
    <property type="molecule type" value="Genomic_DNA"/>
</dbReference>
<evidence type="ECO:0000256" key="3">
    <source>
        <dbReference type="ARBA" id="ARBA00023186"/>
    </source>
</evidence>
<keyword evidence="3" id="KW-0143">Chaperone</keyword>
<keyword evidence="2" id="KW-0067">ATP-binding</keyword>
<protein>
    <submittedName>
        <fullName evidence="6">AAA domain-containing protein</fullName>
    </submittedName>
</protein>
<dbReference type="InterPro" id="IPR027417">
    <property type="entry name" value="P-loop_NTPase"/>
</dbReference>
<organism evidence="6 7">
    <name type="scientific">Thermosulfurimonas marina</name>
    <dbReference type="NCBI Taxonomy" id="2047767"/>
    <lineage>
        <taxon>Bacteria</taxon>
        <taxon>Pseudomonadati</taxon>
        <taxon>Thermodesulfobacteriota</taxon>
        <taxon>Thermodesulfobacteria</taxon>
        <taxon>Thermodesulfobacteriales</taxon>
        <taxon>Thermodesulfobacteriaceae</taxon>
        <taxon>Thermosulfurimonas</taxon>
    </lineage>
</organism>
<name>A0A6H1WQB2_9BACT</name>
<dbReference type="AlphaFoldDB" id="A0A6H1WQB2"/>
<reference evidence="6 7" key="1">
    <citation type="submission" date="2019-08" db="EMBL/GenBank/DDBJ databases">
        <title>Complete genome sequence of Thermosulfurimonas marina SU872T, an anaerobic thermophilic chemolithoautotrophic bacterium isolated from a shallow marine hydrothermal vent.</title>
        <authorList>
            <person name="Allioux M."/>
            <person name="Jebbar M."/>
            <person name="Slobodkina G."/>
            <person name="Slobodkin A."/>
            <person name="Moalic Y."/>
            <person name="Frolova A."/>
            <person name="Shao Z."/>
            <person name="Alain K."/>
        </authorList>
    </citation>
    <scope>NUCLEOTIDE SEQUENCE [LARGE SCALE GENOMIC DNA]</scope>
    <source>
        <strain evidence="6 7">SU872</strain>
    </source>
</reference>
<dbReference type="RefSeq" id="WP_168718691.1">
    <property type="nucleotide sequence ID" value="NZ_CP042909.1"/>
</dbReference>
<evidence type="ECO:0000259" key="5">
    <source>
        <dbReference type="SMART" id="SM01086"/>
    </source>
</evidence>
<dbReference type="Pfam" id="PF10431">
    <property type="entry name" value="ClpB_D2-small"/>
    <property type="match status" value="1"/>
</dbReference>
<dbReference type="SMART" id="SM00382">
    <property type="entry name" value="AAA"/>
    <property type="match status" value="1"/>
</dbReference>
<sequence>MASRFVPQRAGWAEREKNALINFDLKPEELEAYLDEYLIGQREAKGILATKICTHFHRVKYFLERGERFDEVGFVKNNIIIIGPTGVGKTFMIKLIARKIGVPFVKGDATKFSETGYVGGDVEDLIRDLVQEADGNVERARFGIVYLDEIDKIASSGHIIGPDVSRTGVQRALLKPLEETEVELRTPHDPISQMEAVEYYRRTGRRRRNTINTRYILFIASGAFGGLEEIIRKRLHKQKLGFLSEIEAREDTQINYFKFVTPEDLIAYGFESEFVGRFPVIAVFDPLTEEDLYHILANPNSVIVVSKKRDFRAYGIDLAFTDEALRELARRAARENTGARALSRVLERVLIPFEKALPSTKLNFLGVTREVVLEPERVLAEMRAHPESSRWREWFEAACADEEHRLKSFLKERKKGFFERHRFPLTPAKLDLVLALHRKEDLDPQQALEEVLMLWRQIQSFEKSYERRLGFRVYFSEAARDLILQEVVKRDEGVYAFCDRLLSVLEYGLRLVHDRTGKRVFELPEKAVTSPEEFLNRLVSTSYRLS</sequence>
<dbReference type="SUPFAM" id="SSF52540">
    <property type="entry name" value="P-loop containing nucleoside triphosphate hydrolases"/>
    <property type="match status" value="1"/>
</dbReference>
<dbReference type="InterPro" id="IPR003959">
    <property type="entry name" value="ATPase_AAA_core"/>
</dbReference>
<dbReference type="PANTHER" id="PTHR48102:SF7">
    <property type="entry name" value="ATP-DEPENDENT CLP PROTEASE ATP-BINDING SUBUNIT CLPX-LIKE, MITOCHONDRIAL"/>
    <property type="match status" value="1"/>
</dbReference>
<dbReference type="InterPro" id="IPR050052">
    <property type="entry name" value="ATP-dep_Clp_protease_ClpX"/>
</dbReference>
<dbReference type="Proteomes" id="UP000501253">
    <property type="component" value="Chromosome"/>
</dbReference>
<dbReference type="InterPro" id="IPR019489">
    <property type="entry name" value="Clp_ATPase_C"/>
</dbReference>
<dbReference type="GO" id="GO:0051603">
    <property type="term" value="P:proteolysis involved in protein catabolic process"/>
    <property type="evidence" value="ECO:0007669"/>
    <property type="project" value="TreeGrafter"/>
</dbReference>
<evidence type="ECO:0000313" key="7">
    <source>
        <dbReference type="Proteomes" id="UP000501253"/>
    </source>
</evidence>
<dbReference type="SMART" id="SM01086">
    <property type="entry name" value="ClpB_D2-small"/>
    <property type="match status" value="1"/>
</dbReference>
<evidence type="ECO:0000259" key="4">
    <source>
        <dbReference type="SMART" id="SM00382"/>
    </source>
</evidence>
<dbReference type="PANTHER" id="PTHR48102">
    <property type="entry name" value="ATP-DEPENDENT CLP PROTEASE ATP-BINDING SUBUNIT CLPX-LIKE, MITOCHONDRIAL-RELATED"/>
    <property type="match status" value="1"/>
</dbReference>
<dbReference type="KEGG" id="tmai:FVE67_00335"/>
<dbReference type="InterPro" id="IPR003593">
    <property type="entry name" value="AAA+_ATPase"/>
</dbReference>
<dbReference type="GO" id="GO:0005524">
    <property type="term" value="F:ATP binding"/>
    <property type="evidence" value="ECO:0007669"/>
    <property type="project" value="UniProtKB-KW"/>
</dbReference>
<feature type="domain" description="AAA+ ATPase" evidence="4">
    <location>
        <begin position="75"/>
        <end position="242"/>
    </location>
</feature>
<gene>
    <name evidence="6" type="ORF">FVE67_00335</name>
</gene>